<sequence length="182" mass="19995">MGISNSSKCNSIVRNALHFILFNKTIKNIEEDSFHSFEFSAAPKILGLIGSISPKLPDDYGLVFQLEASALMTGLKPGSSLHLANSHLKEIKEELRTNQFLPFEFKFSQSGVMTLNLMDNLGIDDNTANCLGSDSMLSLPLASISVAGSFFYYSFFWRIAGDNSSFLAALCVREGTSKNSKF</sequence>
<evidence type="ECO:0000313" key="1">
    <source>
        <dbReference type="EMBL" id="KAJ9080295.1"/>
    </source>
</evidence>
<dbReference type="Proteomes" id="UP001165960">
    <property type="component" value="Unassembled WGS sequence"/>
</dbReference>
<gene>
    <name evidence="1" type="ORF">DSO57_1026541</name>
</gene>
<keyword evidence="2" id="KW-1185">Reference proteome</keyword>
<accession>A0ACC2U0K1</accession>
<reference evidence="1" key="1">
    <citation type="submission" date="2022-04" db="EMBL/GenBank/DDBJ databases">
        <title>Genome of the entomopathogenic fungus Entomophthora muscae.</title>
        <authorList>
            <person name="Elya C."/>
            <person name="Lovett B.R."/>
            <person name="Lee E."/>
            <person name="Macias A.M."/>
            <person name="Hajek A.E."/>
            <person name="De Bivort B.L."/>
            <person name="Kasson M.T."/>
            <person name="De Fine Licht H.H."/>
            <person name="Stajich J.E."/>
        </authorList>
    </citation>
    <scope>NUCLEOTIDE SEQUENCE</scope>
    <source>
        <strain evidence="1">Berkeley</strain>
    </source>
</reference>
<evidence type="ECO:0000313" key="2">
    <source>
        <dbReference type="Proteomes" id="UP001165960"/>
    </source>
</evidence>
<dbReference type="EMBL" id="QTSX02001576">
    <property type="protein sequence ID" value="KAJ9080295.1"/>
    <property type="molecule type" value="Genomic_DNA"/>
</dbReference>
<name>A0ACC2U0K1_9FUNG</name>
<comment type="caution">
    <text evidence="1">The sequence shown here is derived from an EMBL/GenBank/DDBJ whole genome shotgun (WGS) entry which is preliminary data.</text>
</comment>
<organism evidence="1 2">
    <name type="scientific">Entomophthora muscae</name>
    <dbReference type="NCBI Taxonomy" id="34485"/>
    <lineage>
        <taxon>Eukaryota</taxon>
        <taxon>Fungi</taxon>
        <taxon>Fungi incertae sedis</taxon>
        <taxon>Zoopagomycota</taxon>
        <taxon>Entomophthoromycotina</taxon>
        <taxon>Entomophthoromycetes</taxon>
        <taxon>Entomophthorales</taxon>
        <taxon>Entomophthoraceae</taxon>
        <taxon>Entomophthora</taxon>
    </lineage>
</organism>
<protein>
    <submittedName>
        <fullName evidence="1">Uncharacterized protein</fullName>
    </submittedName>
</protein>
<proteinExistence type="predicted"/>